<reference evidence="1 2" key="1">
    <citation type="submission" date="2017-07" db="EMBL/GenBank/DDBJ databases">
        <title>Complete Genome Sequence of the cosmetic ferment Vitreoscilla filiformis (ATCC15551).</title>
        <authorList>
            <person name="Contreras S."/>
            <person name="Sagory-Zalkind P."/>
            <person name="Blanquart H."/>
            <person name="Iltis A."/>
            <person name="Morand S.C."/>
        </authorList>
    </citation>
    <scope>NUCLEOTIDE SEQUENCE [LARGE SCALE GENOMIC DNA]</scope>
    <source>
        <strain evidence="1 2">ATCC 15551</strain>
    </source>
</reference>
<accession>A0A221KAZ7</accession>
<name>A0A221KAZ7_VITFI</name>
<dbReference type="KEGG" id="vff:VITFI_CDS0370"/>
<proteinExistence type="predicted"/>
<organism evidence="1 2">
    <name type="scientific">Vitreoscilla filiformis</name>
    <dbReference type="NCBI Taxonomy" id="63"/>
    <lineage>
        <taxon>Bacteria</taxon>
        <taxon>Pseudomonadati</taxon>
        <taxon>Pseudomonadota</taxon>
        <taxon>Betaproteobacteria</taxon>
        <taxon>Neisseriales</taxon>
        <taxon>Neisseriaceae</taxon>
        <taxon>Vitreoscilla</taxon>
    </lineage>
</organism>
<dbReference type="Proteomes" id="UP000199729">
    <property type="component" value="Chromosome"/>
</dbReference>
<dbReference type="EMBL" id="CP022423">
    <property type="protein sequence ID" value="ASM76149.1"/>
    <property type="molecule type" value="Genomic_DNA"/>
</dbReference>
<dbReference type="AlphaFoldDB" id="A0A221KAZ7"/>
<evidence type="ECO:0008006" key="3">
    <source>
        <dbReference type="Google" id="ProtNLM"/>
    </source>
</evidence>
<dbReference type="SUPFAM" id="SSF53850">
    <property type="entry name" value="Periplasmic binding protein-like II"/>
    <property type="match status" value="1"/>
</dbReference>
<evidence type="ECO:0000313" key="1">
    <source>
        <dbReference type="EMBL" id="ASM76149.1"/>
    </source>
</evidence>
<protein>
    <recommendedName>
        <fullName evidence="3">SsuA/THI5-like domain-containing protein</fullName>
    </recommendedName>
</protein>
<sequence>MNIEVHQDAFLRGQVDALVTYEPVRTQLRQTGAVQVFSSADVPGTIIDTLAIRTAWLASHSAAVGHAVSAHFWALAQWQRHPEHCAPQIAPRLGLNPEAVLASYADIALPDVRANRAWLAPGLGRIHPLARQLVATMRRADILNVSPELSGWVSDAFLPAVHEQDG</sequence>
<dbReference type="Gene3D" id="3.40.190.10">
    <property type="entry name" value="Periplasmic binding protein-like II"/>
    <property type="match status" value="1"/>
</dbReference>
<keyword evidence="2" id="KW-1185">Reference proteome</keyword>
<gene>
    <name evidence="1" type="ORF">VITFI_CDS0370</name>
</gene>
<evidence type="ECO:0000313" key="2">
    <source>
        <dbReference type="Proteomes" id="UP000199729"/>
    </source>
</evidence>